<feature type="transmembrane region" description="Helical" evidence="1">
    <location>
        <begin position="81"/>
        <end position="102"/>
    </location>
</feature>
<dbReference type="PANTHER" id="PTHR40763">
    <property type="entry name" value="MEMBRANE PROTEIN-RELATED"/>
    <property type="match status" value="1"/>
</dbReference>
<organism evidence="3 4">
    <name type="scientific">Tenggerimyces flavus</name>
    <dbReference type="NCBI Taxonomy" id="1708749"/>
    <lineage>
        <taxon>Bacteria</taxon>
        <taxon>Bacillati</taxon>
        <taxon>Actinomycetota</taxon>
        <taxon>Actinomycetes</taxon>
        <taxon>Propionibacteriales</taxon>
        <taxon>Nocardioidaceae</taxon>
        <taxon>Tenggerimyces</taxon>
    </lineage>
</organism>
<keyword evidence="4" id="KW-1185">Reference proteome</keyword>
<dbReference type="InterPro" id="IPR012551">
    <property type="entry name" value="DUF1707_SHOCT-like"/>
</dbReference>
<comment type="caution">
    <text evidence="3">The sequence shown here is derived from an EMBL/GenBank/DDBJ whole genome shotgun (WGS) entry which is preliminary data.</text>
</comment>
<keyword evidence="1" id="KW-0812">Transmembrane</keyword>
<gene>
    <name evidence="3" type="ORF">ACFOUW_06790</name>
</gene>
<feature type="domain" description="DUF1707" evidence="2">
    <location>
        <begin position="12"/>
        <end position="64"/>
    </location>
</feature>
<keyword evidence="1" id="KW-0472">Membrane</keyword>
<sequence length="147" mass="15616">MVDVSGTPLAALRVGDQERQRAAEIVADQHAQGRLSPEEFETRLGAAFAAETTTDLGRVLADLPIHAPAPSSPRVPSELRWILGGFAAVLAFGVLVGAVIQGGRSLFPWWLDSALWVVRENATFLLVLLVAALVGFVAGRAVGRRGH</sequence>
<keyword evidence="1" id="KW-1133">Transmembrane helix</keyword>
<proteinExistence type="predicted"/>
<reference evidence="4" key="1">
    <citation type="journal article" date="2019" name="Int. J. Syst. Evol. Microbiol.">
        <title>The Global Catalogue of Microorganisms (GCM) 10K type strain sequencing project: providing services to taxonomists for standard genome sequencing and annotation.</title>
        <authorList>
            <consortium name="The Broad Institute Genomics Platform"/>
            <consortium name="The Broad Institute Genome Sequencing Center for Infectious Disease"/>
            <person name="Wu L."/>
            <person name="Ma J."/>
        </authorList>
    </citation>
    <scope>NUCLEOTIDE SEQUENCE [LARGE SCALE GENOMIC DNA]</scope>
    <source>
        <strain evidence="4">CGMCC 4.7241</strain>
    </source>
</reference>
<evidence type="ECO:0000313" key="3">
    <source>
        <dbReference type="EMBL" id="MFC3760538.1"/>
    </source>
</evidence>
<dbReference type="Proteomes" id="UP001595699">
    <property type="component" value="Unassembled WGS sequence"/>
</dbReference>
<dbReference type="EMBL" id="JBHRZH010000005">
    <property type="protein sequence ID" value="MFC3760538.1"/>
    <property type="molecule type" value="Genomic_DNA"/>
</dbReference>
<dbReference type="RefSeq" id="WP_205122419.1">
    <property type="nucleotide sequence ID" value="NZ_JAFBCM010000001.1"/>
</dbReference>
<dbReference type="Pfam" id="PF08044">
    <property type="entry name" value="DUF1707"/>
    <property type="match status" value="1"/>
</dbReference>
<evidence type="ECO:0000313" key="4">
    <source>
        <dbReference type="Proteomes" id="UP001595699"/>
    </source>
</evidence>
<dbReference type="PANTHER" id="PTHR40763:SF4">
    <property type="entry name" value="DUF1707 DOMAIN-CONTAINING PROTEIN"/>
    <property type="match status" value="1"/>
</dbReference>
<evidence type="ECO:0000256" key="1">
    <source>
        <dbReference type="SAM" id="Phobius"/>
    </source>
</evidence>
<accession>A0ABV7Y8P8</accession>
<name>A0ABV7Y8P8_9ACTN</name>
<feature type="transmembrane region" description="Helical" evidence="1">
    <location>
        <begin position="122"/>
        <end position="142"/>
    </location>
</feature>
<protein>
    <submittedName>
        <fullName evidence="3">DUF1707 domain-containing protein</fullName>
    </submittedName>
</protein>
<evidence type="ECO:0000259" key="2">
    <source>
        <dbReference type="Pfam" id="PF08044"/>
    </source>
</evidence>